<evidence type="ECO:0000256" key="3">
    <source>
        <dbReference type="ARBA" id="ARBA00023274"/>
    </source>
</evidence>
<dbReference type="InterPro" id="IPR036373">
    <property type="entry name" value="Ribosomal_bL17_sf"/>
</dbReference>
<proteinExistence type="inferred from homology"/>
<dbReference type="PANTHER" id="PTHR14413:SF16">
    <property type="entry name" value="LARGE RIBOSOMAL SUBUNIT PROTEIN BL17M"/>
    <property type="match status" value="1"/>
</dbReference>
<dbReference type="AlphaFoldDB" id="A0A9Q0M5W0"/>
<dbReference type="InterPro" id="IPR000456">
    <property type="entry name" value="Ribosomal_bL17"/>
</dbReference>
<evidence type="ECO:0000256" key="1">
    <source>
        <dbReference type="ARBA" id="ARBA00008777"/>
    </source>
</evidence>
<dbReference type="GO" id="GO:0006412">
    <property type="term" value="P:translation"/>
    <property type="evidence" value="ECO:0007669"/>
    <property type="project" value="InterPro"/>
</dbReference>
<dbReference type="SUPFAM" id="SSF64263">
    <property type="entry name" value="Prokaryotic ribosomal protein L17"/>
    <property type="match status" value="1"/>
</dbReference>
<evidence type="ECO:0000256" key="5">
    <source>
        <dbReference type="ARBA" id="ARBA00035413"/>
    </source>
</evidence>
<protein>
    <recommendedName>
        <fullName evidence="4">Large ribosomal subunit protein bL17m</fullName>
    </recommendedName>
    <alternativeName>
        <fullName evidence="5">39S ribosomal protein L17, mitochondrial</fullName>
    </alternativeName>
</protein>
<gene>
    <name evidence="6" type="ORF">RDWZM_009082</name>
</gene>
<accession>A0A9Q0M5W0</accession>
<keyword evidence="3" id="KW-0687">Ribonucleoprotein</keyword>
<dbReference type="OMA" id="HKPTMEM"/>
<dbReference type="GO" id="GO:0003735">
    <property type="term" value="F:structural constituent of ribosome"/>
    <property type="evidence" value="ECO:0007669"/>
    <property type="project" value="InterPro"/>
</dbReference>
<organism evidence="6 7">
    <name type="scientific">Blomia tropicalis</name>
    <name type="common">Mite</name>
    <dbReference type="NCBI Taxonomy" id="40697"/>
    <lineage>
        <taxon>Eukaryota</taxon>
        <taxon>Metazoa</taxon>
        <taxon>Ecdysozoa</taxon>
        <taxon>Arthropoda</taxon>
        <taxon>Chelicerata</taxon>
        <taxon>Arachnida</taxon>
        <taxon>Acari</taxon>
        <taxon>Acariformes</taxon>
        <taxon>Sarcoptiformes</taxon>
        <taxon>Astigmata</taxon>
        <taxon>Glycyphagoidea</taxon>
        <taxon>Echimyopodidae</taxon>
        <taxon>Blomia</taxon>
    </lineage>
</organism>
<dbReference type="Gene3D" id="3.90.1030.10">
    <property type="entry name" value="Ribosomal protein L17"/>
    <property type="match status" value="1"/>
</dbReference>
<evidence type="ECO:0000256" key="4">
    <source>
        <dbReference type="ARBA" id="ARBA00035290"/>
    </source>
</evidence>
<name>A0A9Q0M5W0_BLOTA</name>
<reference evidence="6" key="1">
    <citation type="submission" date="2022-12" db="EMBL/GenBank/DDBJ databases">
        <title>Genome assemblies of Blomia tropicalis.</title>
        <authorList>
            <person name="Cui Y."/>
        </authorList>
    </citation>
    <scope>NUCLEOTIDE SEQUENCE</scope>
    <source>
        <tissue evidence="6">Adult mites</tissue>
    </source>
</reference>
<sequence length="201" mass="23948">MDSEAISNVDKLIPQMPYEIPDKPIKVRGGRNLEYLRRLFPHQERLRTIAKSVNKLIDEERVEFNYFRGYEVRNYTERLIAEAIRYGDCHKPTMELANFYLNDKTLIHKLFKVLVPRYLNYTTSFTSMHLLPSMKIDWSNPEEKQTVTQKVIIELKENPYPPITEYKIDRKNLLHNILLSEASKDYYRQKTMSNVNETEVD</sequence>
<dbReference type="PANTHER" id="PTHR14413">
    <property type="entry name" value="RIBOSOMAL PROTEIN L17"/>
    <property type="match status" value="1"/>
</dbReference>
<evidence type="ECO:0000256" key="2">
    <source>
        <dbReference type="ARBA" id="ARBA00022980"/>
    </source>
</evidence>
<dbReference type="GO" id="GO:0005762">
    <property type="term" value="C:mitochondrial large ribosomal subunit"/>
    <property type="evidence" value="ECO:0007669"/>
    <property type="project" value="TreeGrafter"/>
</dbReference>
<dbReference type="Pfam" id="PF01196">
    <property type="entry name" value="Ribosomal_L17"/>
    <property type="match status" value="1"/>
</dbReference>
<comment type="caution">
    <text evidence="6">The sequence shown here is derived from an EMBL/GenBank/DDBJ whole genome shotgun (WGS) entry which is preliminary data.</text>
</comment>
<dbReference type="FunFam" id="3.90.1030.10:FF:000009">
    <property type="entry name" value="39S ribosomal protein L17, mitochondrial"/>
    <property type="match status" value="1"/>
</dbReference>
<evidence type="ECO:0000313" key="7">
    <source>
        <dbReference type="Proteomes" id="UP001142055"/>
    </source>
</evidence>
<dbReference type="EMBL" id="JAPWDV010000003">
    <property type="protein sequence ID" value="KAJ6217925.1"/>
    <property type="molecule type" value="Genomic_DNA"/>
</dbReference>
<keyword evidence="7" id="KW-1185">Reference proteome</keyword>
<evidence type="ECO:0000313" key="6">
    <source>
        <dbReference type="EMBL" id="KAJ6217925.1"/>
    </source>
</evidence>
<dbReference type="Proteomes" id="UP001142055">
    <property type="component" value="Chromosome 3"/>
</dbReference>
<comment type="similarity">
    <text evidence="1">Belongs to the bacterial ribosomal protein bL17 family.</text>
</comment>
<keyword evidence="2" id="KW-0689">Ribosomal protein</keyword>